<proteinExistence type="predicted"/>
<comment type="caution">
    <text evidence="4">The sequence shown here is derived from an EMBL/GenBank/DDBJ whole genome shotgun (WGS) entry which is preliminary data.</text>
</comment>
<feature type="transmembrane region" description="Helical" evidence="2">
    <location>
        <begin position="612"/>
        <end position="630"/>
    </location>
</feature>
<protein>
    <submittedName>
        <fullName evidence="4">Uncharacterized protein</fullName>
    </submittedName>
</protein>
<feature type="signal peptide" evidence="3">
    <location>
        <begin position="1"/>
        <end position="20"/>
    </location>
</feature>
<evidence type="ECO:0000313" key="5">
    <source>
        <dbReference type="Proteomes" id="UP000256541"/>
    </source>
</evidence>
<evidence type="ECO:0000256" key="3">
    <source>
        <dbReference type="SAM" id="SignalP"/>
    </source>
</evidence>
<dbReference type="EMBL" id="NBXB01000029">
    <property type="protein sequence ID" value="RFA14099.1"/>
    <property type="molecule type" value="Genomic_DNA"/>
</dbReference>
<feature type="transmembrane region" description="Helical" evidence="2">
    <location>
        <begin position="637"/>
        <end position="659"/>
    </location>
</feature>
<name>A0A3E0VX94_9MICO</name>
<feature type="transmembrane region" description="Helical" evidence="2">
    <location>
        <begin position="737"/>
        <end position="759"/>
    </location>
</feature>
<feature type="compositionally biased region" description="Polar residues" evidence="1">
    <location>
        <begin position="81"/>
        <end position="97"/>
    </location>
</feature>
<dbReference type="AlphaFoldDB" id="A0A3E0VX94"/>
<feature type="chain" id="PRO_5017570650" evidence="3">
    <location>
        <begin position="21"/>
        <end position="767"/>
    </location>
</feature>
<evidence type="ECO:0000256" key="2">
    <source>
        <dbReference type="SAM" id="Phobius"/>
    </source>
</evidence>
<organism evidence="4 5">
    <name type="scientific">Subtercola boreus</name>
    <dbReference type="NCBI Taxonomy" id="120213"/>
    <lineage>
        <taxon>Bacteria</taxon>
        <taxon>Bacillati</taxon>
        <taxon>Actinomycetota</taxon>
        <taxon>Actinomycetes</taxon>
        <taxon>Micrococcales</taxon>
        <taxon>Microbacteriaceae</taxon>
        <taxon>Subtercola</taxon>
    </lineage>
</organism>
<feature type="transmembrane region" description="Helical" evidence="2">
    <location>
        <begin position="704"/>
        <end position="725"/>
    </location>
</feature>
<dbReference type="GO" id="GO:0005975">
    <property type="term" value="P:carbohydrate metabolic process"/>
    <property type="evidence" value="ECO:0007669"/>
    <property type="project" value="UniProtKB-ARBA"/>
</dbReference>
<sequence>MGLLLPVALTLATGSERATAAVTPSPTPTPAPSIVPGVPAPTSTPAPTPPPTDPPSDPPPIASPVITSPGSGELLGGGFTITGTAEPGSSVQISASTRSDPLCVSTVGADGTFSCSTGSLPNAPGVQLRVVQLVAGHDNSSDTVTVNVLNAPTAQSGSSSGVSSGYGTVRGSAAGGATVRATAVGDAGSFDCLAVADGSGGWACNLGAGIPSGSLRVQATQSTTWSGGESPASAAFTLRIDSDTPAPPVVTSPARGTSVRASGAVFAGTGEPQALVTVFAGSFAACTATVQNGAWSCTAGDLAATRAPVSAIQQDAAGNVSNESTAFDVVFVAGTPTPSPSASAPATPGAVSGGAQTPGAGGAGGAAGPDGTGGAGSGDGSGAGGTDGTGGTGGTTGQGDGGASGGSGAGSGGASGGEPGSPGGAGGSTPHSESHGADGSWAGSTRFSLSLTPVFGQASGLNWLFALGVAVAALLLVAAPARLMAGALSVSFRARIRRTGTLLTGRNRPRNEFDRAPELALNPWVLASVTVVAAAAIGMLSGPVENQPAYLRLLAAICIAFGVLNAASVLIPRLLGLRILGIRSTVTFAPRYLAFAVVATIVSRVFTIEPALLFGLVLAIGCADGASHRIRGQFAMLHLLTLLVLGGVAWTTISLLPALGTPFGAFATEMLNSLALGSFGAAAILVLPFGRLSGRALFAWSRAAWLATALGAFTLLAAVVAPAVTPGAGIAAEPAPALAALLLVGVGFAAVSLSVWAWLRFVAPSLK</sequence>
<feature type="region of interest" description="Disordered" evidence="1">
    <location>
        <begin position="337"/>
        <end position="440"/>
    </location>
</feature>
<dbReference type="Gene3D" id="2.60.40.10">
    <property type="entry name" value="Immunoglobulins"/>
    <property type="match status" value="2"/>
</dbReference>
<keyword evidence="2" id="KW-0472">Membrane</keyword>
<dbReference type="InterPro" id="IPR013783">
    <property type="entry name" value="Ig-like_fold"/>
</dbReference>
<feature type="compositionally biased region" description="Pro residues" evidence="1">
    <location>
        <begin position="25"/>
        <end position="62"/>
    </location>
</feature>
<feature type="transmembrane region" description="Helical" evidence="2">
    <location>
        <begin position="553"/>
        <end position="576"/>
    </location>
</feature>
<evidence type="ECO:0000256" key="1">
    <source>
        <dbReference type="SAM" id="MobiDB-lite"/>
    </source>
</evidence>
<keyword evidence="3" id="KW-0732">Signal</keyword>
<dbReference type="Proteomes" id="UP000256541">
    <property type="component" value="Unassembled WGS sequence"/>
</dbReference>
<feature type="transmembrane region" description="Helical" evidence="2">
    <location>
        <begin position="463"/>
        <end position="488"/>
    </location>
</feature>
<feature type="region of interest" description="Disordered" evidence="1">
    <location>
        <begin position="15"/>
        <end position="97"/>
    </location>
</feature>
<feature type="transmembrane region" description="Helical" evidence="2">
    <location>
        <begin position="519"/>
        <end position="541"/>
    </location>
</feature>
<evidence type="ECO:0000313" key="4">
    <source>
        <dbReference type="EMBL" id="RFA14099.1"/>
    </source>
</evidence>
<accession>A0A3E0VX94</accession>
<feature type="transmembrane region" description="Helical" evidence="2">
    <location>
        <begin position="588"/>
        <end position="606"/>
    </location>
</feature>
<feature type="transmembrane region" description="Helical" evidence="2">
    <location>
        <begin position="671"/>
        <end position="692"/>
    </location>
</feature>
<keyword evidence="2" id="KW-0812">Transmembrane</keyword>
<keyword evidence="2" id="KW-1133">Transmembrane helix</keyword>
<feature type="compositionally biased region" description="Low complexity" evidence="1">
    <location>
        <begin position="337"/>
        <end position="358"/>
    </location>
</feature>
<reference evidence="4 5" key="1">
    <citation type="submission" date="2017-04" db="EMBL/GenBank/DDBJ databases">
        <title>Comparative genome analysis of Subtercola boreus.</title>
        <authorList>
            <person name="Cho Y.-J."/>
            <person name="Cho A."/>
            <person name="Kim O.-S."/>
            <person name="Lee J.-I."/>
        </authorList>
    </citation>
    <scope>NUCLEOTIDE SEQUENCE [LARGE SCALE GENOMIC DNA]</scope>
    <source>
        <strain evidence="4 5">P27479</strain>
    </source>
</reference>
<gene>
    <name evidence="4" type="ORF">B7R22_10835</name>
</gene>
<feature type="compositionally biased region" description="Gly residues" evidence="1">
    <location>
        <begin position="359"/>
        <end position="427"/>
    </location>
</feature>